<dbReference type="RefSeq" id="WP_264246354.1">
    <property type="nucleotide sequence ID" value="NZ_CP107567.1"/>
</dbReference>
<evidence type="ECO:0000256" key="1">
    <source>
        <dbReference type="ARBA" id="ARBA00004236"/>
    </source>
</evidence>
<keyword evidence="4" id="KW-0547">Nucleotide-binding</keyword>
<dbReference type="Pfam" id="PF18967">
    <property type="entry name" value="PycTM"/>
    <property type="match status" value="1"/>
</dbReference>
<accession>A0ABY6IA74</accession>
<dbReference type="EMBL" id="CP107567">
    <property type="protein sequence ID" value="UYQ63756.1"/>
    <property type="molecule type" value="Genomic_DNA"/>
</dbReference>
<keyword evidence="5 8" id="KW-1133">Transmembrane helix</keyword>
<evidence type="ECO:0000259" key="9">
    <source>
        <dbReference type="Pfam" id="PF18967"/>
    </source>
</evidence>
<dbReference type="Proteomes" id="UP001163878">
    <property type="component" value="Chromosome"/>
</dbReference>
<evidence type="ECO:0000256" key="4">
    <source>
        <dbReference type="ARBA" id="ARBA00022741"/>
    </source>
</evidence>
<feature type="transmembrane region" description="Helical" evidence="8">
    <location>
        <begin position="146"/>
        <end position="167"/>
    </location>
</feature>
<evidence type="ECO:0000256" key="5">
    <source>
        <dbReference type="ARBA" id="ARBA00022989"/>
    </source>
</evidence>
<dbReference type="InterPro" id="IPR043760">
    <property type="entry name" value="PycTM_dom"/>
</dbReference>
<feature type="transmembrane region" description="Helical" evidence="8">
    <location>
        <begin position="63"/>
        <end position="86"/>
    </location>
</feature>
<evidence type="ECO:0000256" key="2">
    <source>
        <dbReference type="ARBA" id="ARBA00022475"/>
    </source>
</evidence>
<evidence type="ECO:0000313" key="11">
    <source>
        <dbReference type="Proteomes" id="UP001163878"/>
    </source>
</evidence>
<gene>
    <name evidence="10" type="ORF">OGH68_21365</name>
</gene>
<evidence type="ECO:0000256" key="8">
    <source>
        <dbReference type="SAM" id="Phobius"/>
    </source>
</evidence>
<proteinExistence type="predicted"/>
<organism evidence="10 11">
    <name type="scientific">Streptomyces peucetius</name>
    <dbReference type="NCBI Taxonomy" id="1950"/>
    <lineage>
        <taxon>Bacteria</taxon>
        <taxon>Bacillati</taxon>
        <taxon>Actinomycetota</taxon>
        <taxon>Actinomycetes</taxon>
        <taxon>Kitasatosporales</taxon>
        <taxon>Streptomycetaceae</taxon>
        <taxon>Streptomyces</taxon>
    </lineage>
</organism>
<comment type="subcellular location">
    <subcellularLocation>
        <location evidence="1">Cell membrane</location>
    </subcellularLocation>
</comment>
<keyword evidence="11" id="KW-1185">Reference proteome</keyword>
<name>A0ABY6IA74_STRPE</name>
<reference evidence="10" key="1">
    <citation type="submission" date="2022-10" db="EMBL/GenBank/DDBJ databases">
        <title>Cytochrome P450 Catalyzes Benzene Ring Formation in the Biosynthesis of Trialkyl-Substituted Aromatic Polyketides.</title>
        <authorList>
            <person name="Zhao E."/>
            <person name="Ge H."/>
        </authorList>
    </citation>
    <scope>NUCLEOTIDE SEQUENCE</scope>
    <source>
        <strain evidence="10">NA0869</strain>
    </source>
</reference>
<keyword evidence="6" id="KW-0051">Antiviral defense</keyword>
<evidence type="ECO:0000256" key="6">
    <source>
        <dbReference type="ARBA" id="ARBA00023118"/>
    </source>
</evidence>
<sequence length="168" mass="17615">MPDGADRYGQETAWRIHAALLDWTGKVDGKAAFALTVESAALALAAALHSGARPSPGDLPTGLSALLAVGATLLGAAALLAVLAVVPRMRVDRAARHPTPDFIYFGHIRVLEPEELARVLRTADPLPALSRQLVTMSRIAWYKHRCTQASLVLAAVGLVAVALVGAVV</sequence>
<evidence type="ECO:0000256" key="7">
    <source>
        <dbReference type="ARBA" id="ARBA00023136"/>
    </source>
</evidence>
<feature type="domain" description="Pycsar effector protein" evidence="9">
    <location>
        <begin position="12"/>
        <end position="166"/>
    </location>
</feature>
<keyword evidence="7 8" id="KW-0472">Membrane</keyword>
<keyword evidence="2" id="KW-1003">Cell membrane</keyword>
<evidence type="ECO:0000313" key="10">
    <source>
        <dbReference type="EMBL" id="UYQ63756.1"/>
    </source>
</evidence>
<evidence type="ECO:0000256" key="3">
    <source>
        <dbReference type="ARBA" id="ARBA00022692"/>
    </source>
</evidence>
<protein>
    <submittedName>
        <fullName evidence="10">DUF5706 domain-containing protein</fullName>
    </submittedName>
</protein>
<keyword evidence="3 8" id="KW-0812">Transmembrane</keyword>